<feature type="region of interest" description="Disordered" evidence="4">
    <location>
        <begin position="327"/>
        <end position="447"/>
    </location>
</feature>
<dbReference type="PANTHER" id="PTHR13948">
    <property type="entry name" value="RNA-BINDING PROTEIN"/>
    <property type="match status" value="1"/>
</dbReference>
<evidence type="ECO:0000256" key="1">
    <source>
        <dbReference type="ARBA" id="ARBA00004123"/>
    </source>
</evidence>
<feature type="compositionally biased region" description="Acidic residues" evidence="4">
    <location>
        <begin position="353"/>
        <end position="378"/>
    </location>
</feature>
<evidence type="ECO:0000256" key="3">
    <source>
        <dbReference type="PROSITE-ProRule" id="PRU00176"/>
    </source>
</evidence>
<dbReference type="GO" id="GO:0003723">
    <property type="term" value="F:RNA binding"/>
    <property type="evidence" value="ECO:0007669"/>
    <property type="project" value="UniProtKB-UniRule"/>
</dbReference>
<evidence type="ECO:0000259" key="5">
    <source>
        <dbReference type="PROSITE" id="PS50102"/>
    </source>
</evidence>
<feature type="compositionally biased region" description="Basic and acidic residues" evidence="4">
    <location>
        <begin position="402"/>
        <end position="414"/>
    </location>
</feature>
<dbReference type="GO" id="GO:0005634">
    <property type="term" value="C:nucleus"/>
    <property type="evidence" value="ECO:0007669"/>
    <property type="project" value="UniProtKB-SubCell"/>
</dbReference>
<dbReference type="Proteomes" id="UP000316621">
    <property type="component" value="Chromosome 11"/>
</dbReference>
<evidence type="ECO:0000313" key="6">
    <source>
        <dbReference type="EMBL" id="RZC84627.1"/>
    </source>
</evidence>
<dbReference type="GO" id="GO:0000398">
    <property type="term" value="P:mRNA splicing, via spliceosome"/>
    <property type="evidence" value="ECO:0007669"/>
    <property type="project" value="TreeGrafter"/>
</dbReference>
<evidence type="ECO:0000256" key="2">
    <source>
        <dbReference type="ARBA" id="ARBA00023242"/>
    </source>
</evidence>
<feature type="non-terminal residue" evidence="6">
    <location>
        <position position="1"/>
    </location>
</feature>
<sequence>LGTCTNLLHSNALQGVSFSCSAILRLVGPRTYVIQQQRGHTSALEGFPAVTGADVRFLDGLSRDSIYPRDCFSSDHGVARPARFAGRRGSNDDNFLPSDYHKHCTFQSTRSREESHDRDANYGRSICGSDFRRGNRYDSCKRRDFCGCVRDTQSLSWERDQFPGSRRERSWCRGHDYRQRSRSPHVRSHSRSYREDNYDHKRNPVHSSMVPSATVKVMGLSKRATMKDICRNLVEWGPFHDARVIKERNSSSCGGIAFVDFPSVVKAGTMMDAIVHDSLSVDGMMLHFEYSITQISAANATNTNLDFFTALGEYQHMHEKRRRQVKWRKALDRGTTGAATQLQQDEDKVLTELVEEAEDREGAEDREEEQMVEEEAEEVEKSKAEDVVEVEDSEEEGEAEDSEAKQMVEEGREVGDDEGLDMNEGDGEESEEEEVQQGRVSTKKRSNKWTGRETNFLKRGTFLLSGETKSWTEILRLGSHIFRPKRTAEQLREKDRRTRGDTHRVRTKGRRNGDTCRFRTKGRMTRRVRTKGRRVRLCL</sequence>
<keyword evidence="3" id="KW-0694">RNA-binding</keyword>
<feature type="region of interest" description="Disordered" evidence="4">
    <location>
        <begin position="492"/>
        <end position="512"/>
    </location>
</feature>
<feature type="domain" description="RRM" evidence="5">
    <location>
        <begin position="213"/>
        <end position="293"/>
    </location>
</feature>
<dbReference type="Gene3D" id="3.30.70.330">
    <property type="match status" value="1"/>
</dbReference>
<name>A0A4Y7LI15_PAPSO</name>
<gene>
    <name evidence="6" type="ORF">C5167_047416</name>
</gene>
<feature type="compositionally biased region" description="Basic residues" evidence="4">
    <location>
        <begin position="182"/>
        <end position="191"/>
    </location>
</feature>
<reference evidence="6 7" key="1">
    <citation type="journal article" date="2018" name="Science">
        <title>The opium poppy genome and morphinan production.</title>
        <authorList>
            <person name="Guo L."/>
            <person name="Winzer T."/>
            <person name="Yang X."/>
            <person name="Li Y."/>
            <person name="Ning Z."/>
            <person name="He Z."/>
            <person name="Teodor R."/>
            <person name="Lu Y."/>
            <person name="Bowser T.A."/>
            <person name="Graham I.A."/>
            <person name="Ye K."/>
        </authorList>
    </citation>
    <scope>NUCLEOTIDE SEQUENCE [LARGE SCALE GENOMIC DNA]</scope>
    <source>
        <strain evidence="7">cv. HN1</strain>
        <tissue evidence="6">Leaves</tissue>
    </source>
</reference>
<keyword evidence="2" id="KW-0539">Nucleus</keyword>
<accession>A0A4Y7LI15</accession>
<dbReference type="SUPFAM" id="SSF54928">
    <property type="entry name" value="RNA-binding domain, RBD"/>
    <property type="match status" value="1"/>
</dbReference>
<dbReference type="InterPro" id="IPR012677">
    <property type="entry name" value="Nucleotide-bd_a/b_plait_sf"/>
</dbReference>
<dbReference type="Gramene" id="RZC84627">
    <property type="protein sequence ID" value="RZC84627"/>
    <property type="gene ID" value="C5167_047416"/>
</dbReference>
<organism evidence="6 7">
    <name type="scientific">Papaver somniferum</name>
    <name type="common">Opium poppy</name>
    <dbReference type="NCBI Taxonomy" id="3469"/>
    <lineage>
        <taxon>Eukaryota</taxon>
        <taxon>Viridiplantae</taxon>
        <taxon>Streptophyta</taxon>
        <taxon>Embryophyta</taxon>
        <taxon>Tracheophyta</taxon>
        <taxon>Spermatophyta</taxon>
        <taxon>Magnoliopsida</taxon>
        <taxon>Ranunculales</taxon>
        <taxon>Papaveraceae</taxon>
        <taxon>Papaveroideae</taxon>
        <taxon>Papaver</taxon>
    </lineage>
</organism>
<feature type="compositionally biased region" description="Acidic residues" evidence="4">
    <location>
        <begin position="387"/>
        <end position="401"/>
    </location>
</feature>
<keyword evidence="7" id="KW-1185">Reference proteome</keyword>
<feature type="compositionally biased region" description="Basic and acidic residues" evidence="4">
    <location>
        <begin position="492"/>
        <end position="504"/>
    </location>
</feature>
<feature type="compositionally biased region" description="Acidic residues" evidence="4">
    <location>
        <begin position="415"/>
        <end position="435"/>
    </location>
</feature>
<evidence type="ECO:0000313" key="7">
    <source>
        <dbReference type="Proteomes" id="UP000316621"/>
    </source>
</evidence>
<feature type="region of interest" description="Disordered" evidence="4">
    <location>
        <begin position="182"/>
        <end position="206"/>
    </location>
</feature>
<comment type="subcellular location">
    <subcellularLocation>
        <location evidence="1">Nucleus</location>
    </subcellularLocation>
</comment>
<dbReference type="EMBL" id="CM010725">
    <property type="protein sequence ID" value="RZC84627.1"/>
    <property type="molecule type" value="Genomic_DNA"/>
</dbReference>
<feature type="compositionally biased region" description="Basic and acidic residues" evidence="4">
    <location>
        <begin position="192"/>
        <end position="202"/>
    </location>
</feature>
<dbReference type="STRING" id="3469.A0A4Y7LI15"/>
<evidence type="ECO:0000256" key="4">
    <source>
        <dbReference type="SAM" id="MobiDB-lite"/>
    </source>
</evidence>
<dbReference type="InterPro" id="IPR035979">
    <property type="entry name" value="RBD_domain_sf"/>
</dbReference>
<proteinExistence type="predicted"/>
<protein>
    <recommendedName>
        <fullName evidence="5">RRM domain-containing protein</fullName>
    </recommendedName>
</protein>
<dbReference type="InterPro" id="IPR000504">
    <property type="entry name" value="RRM_dom"/>
</dbReference>
<dbReference type="PANTHER" id="PTHR13948:SF3">
    <property type="entry name" value="FI21118P1"/>
    <property type="match status" value="1"/>
</dbReference>
<dbReference type="PROSITE" id="PS50102">
    <property type="entry name" value="RRM"/>
    <property type="match status" value="1"/>
</dbReference>
<dbReference type="AlphaFoldDB" id="A0A4Y7LI15"/>